<proteinExistence type="predicted"/>
<feature type="compositionally biased region" description="Basic residues" evidence="1">
    <location>
        <begin position="1"/>
        <end position="10"/>
    </location>
</feature>
<dbReference type="EMBL" id="JBEDUW010000001">
    <property type="protein sequence ID" value="KAK9949800.1"/>
    <property type="molecule type" value="Genomic_DNA"/>
</dbReference>
<dbReference type="Proteomes" id="UP001457282">
    <property type="component" value="Unassembled WGS sequence"/>
</dbReference>
<organism evidence="2 3">
    <name type="scientific">Rubus argutus</name>
    <name type="common">Southern blackberry</name>
    <dbReference type="NCBI Taxonomy" id="59490"/>
    <lineage>
        <taxon>Eukaryota</taxon>
        <taxon>Viridiplantae</taxon>
        <taxon>Streptophyta</taxon>
        <taxon>Embryophyta</taxon>
        <taxon>Tracheophyta</taxon>
        <taxon>Spermatophyta</taxon>
        <taxon>Magnoliopsida</taxon>
        <taxon>eudicotyledons</taxon>
        <taxon>Gunneridae</taxon>
        <taxon>Pentapetalae</taxon>
        <taxon>rosids</taxon>
        <taxon>fabids</taxon>
        <taxon>Rosales</taxon>
        <taxon>Rosaceae</taxon>
        <taxon>Rosoideae</taxon>
        <taxon>Rosoideae incertae sedis</taxon>
        <taxon>Rubus</taxon>
    </lineage>
</organism>
<comment type="caution">
    <text evidence="2">The sequence shown here is derived from an EMBL/GenBank/DDBJ whole genome shotgun (WGS) entry which is preliminary data.</text>
</comment>
<feature type="compositionally biased region" description="Low complexity" evidence="1">
    <location>
        <begin position="25"/>
        <end position="42"/>
    </location>
</feature>
<accession>A0AAW1YM21</accession>
<dbReference type="AlphaFoldDB" id="A0AAW1YM21"/>
<evidence type="ECO:0000313" key="3">
    <source>
        <dbReference type="Proteomes" id="UP001457282"/>
    </source>
</evidence>
<gene>
    <name evidence="2" type="ORF">M0R45_005312</name>
</gene>
<reference evidence="2 3" key="1">
    <citation type="journal article" date="2023" name="G3 (Bethesda)">
        <title>A chromosome-length genome assembly and annotation of blackberry (Rubus argutus, cv. 'Hillquist').</title>
        <authorList>
            <person name="Bruna T."/>
            <person name="Aryal R."/>
            <person name="Dudchenko O."/>
            <person name="Sargent D.J."/>
            <person name="Mead D."/>
            <person name="Buti M."/>
            <person name="Cavallini A."/>
            <person name="Hytonen T."/>
            <person name="Andres J."/>
            <person name="Pham M."/>
            <person name="Weisz D."/>
            <person name="Mascagni F."/>
            <person name="Usai G."/>
            <person name="Natali L."/>
            <person name="Bassil N."/>
            <person name="Fernandez G.E."/>
            <person name="Lomsadze A."/>
            <person name="Armour M."/>
            <person name="Olukolu B."/>
            <person name="Poorten T."/>
            <person name="Britton C."/>
            <person name="Davik J."/>
            <person name="Ashrafi H."/>
            <person name="Aiden E.L."/>
            <person name="Borodovsky M."/>
            <person name="Worthington M."/>
        </authorList>
    </citation>
    <scope>NUCLEOTIDE SEQUENCE [LARGE SCALE GENOMIC DNA]</scope>
    <source>
        <strain evidence="2">PI 553951</strain>
    </source>
</reference>
<feature type="region of interest" description="Disordered" evidence="1">
    <location>
        <begin position="1"/>
        <end position="90"/>
    </location>
</feature>
<name>A0AAW1YM21_RUBAR</name>
<sequence>MADRRRKKRLVPTMPHPSSPSRACSNQTPPSSTPSSNSTTHSAPPPPLLLQNPNPSRPLHFLLPRSPGTLPPLRTDRDRSRNAQGSPIHP</sequence>
<protein>
    <submittedName>
        <fullName evidence="2">Uncharacterized protein</fullName>
    </submittedName>
</protein>
<evidence type="ECO:0000313" key="2">
    <source>
        <dbReference type="EMBL" id="KAK9949800.1"/>
    </source>
</evidence>
<evidence type="ECO:0000256" key="1">
    <source>
        <dbReference type="SAM" id="MobiDB-lite"/>
    </source>
</evidence>
<keyword evidence="3" id="KW-1185">Reference proteome</keyword>
<feature type="compositionally biased region" description="Low complexity" evidence="1">
    <location>
        <begin position="49"/>
        <end position="59"/>
    </location>
</feature>